<evidence type="ECO:0000313" key="3">
    <source>
        <dbReference type="Proteomes" id="UP000051155"/>
    </source>
</evidence>
<dbReference type="AlphaFoldDB" id="A0A0R1Q7Y3"/>
<feature type="transmembrane region" description="Helical" evidence="1">
    <location>
        <begin position="12"/>
        <end position="35"/>
    </location>
</feature>
<feature type="transmembrane region" description="Helical" evidence="1">
    <location>
        <begin position="55"/>
        <end position="77"/>
    </location>
</feature>
<dbReference type="STRING" id="1423812.FD20_GL001671"/>
<dbReference type="PATRIC" id="fig|1423812.3.peg.1782"/>
<keyword evidence="1" id="KW-1133">Transmembrane helix</keyword>
<sequence length="188" mass="21405">MGGDELPAWKKSFVILVGLLQIVIGILVILHTYYFDLSQFYSLNQWLSDTEDGQLLLLFSQVFIVLVGFIFLGTGLFSHRTSNQLVIFQDHTNRLMIDRSAVEQNLRLVLSKEYDIANIDIKLKLLKNKRQAKVKITGKLINETDLDSLEKDISKTIQTNLEQILNIGVKHLTLKLSPYSEGDKVTVI</sequence>
<dbReference type="Proteomes" id="UP000051155">
    <property type="component" value="Unassembled WGS sequence"/>
</dbReference>
<accession>A0A0R1Q7Y3</accession>
<keyword evidence="1" id="KW-0812">Transmembrane</keyword>
<protein>
    <recommendedName>
        <fullName evidence="4">Alkaline shock response membrane anchor protein AmaP</fullName>
    </recommendedName>
</protein>
<dbReference type="EMBL" id="AZEG01000004">
    <property type="protein sequence ID" value="KRL38469.1"/>
    <property type="molecule type" value="Genomic_DNA"/>
</dbReference>
<comment type="caution">
    <text evidence="2">The sequence shown here is derived from an EMBL/GenBank/DDBJ whole genome shotgun (WGS) entry which is preliminary data.</text>
</comment>
<keyword evidence="3" id="KW-1185">Reference proteome</keyword>
<evidence type="ECO:0000313" key="2">
    <source>
        <dbReference type="EMBL" id="KRL38469.1"/>
    </source>
</evidence>
<gene>
    <name evidence="2" type="ORF">FD20_GL001671</name>
</gene>
<keyword evidence="1" id="KW-0472">Membrane</keyword>
<evidence type="ECO:0008006" key="4">
    <source>
        <dbReference type="Google" id="ProtNLM"/>
    </source>
</evidence>
<name>A0A0R1Q7Y3_9LACO</name>
<proteinExistence type="predicted"/>
<dbReference type="OrthoDB" id="2288446at2"/>
<dbReference type="NCBIfam" id="NF033218">
    <property type="entry name" value="anchor_AmaP"/>
    <property type="match status" value="1"/>
</dbReference>
<evidence type="ECO:0000256" key="1">
    <source>
        <dbReference type="SAM" id="Phobius"/>
    </source>
</evidence>
<reference evidence="2 3" key="1">
    <citation type="journal article" date="2015" name="Genome Announc.">
        <title>Expanding the biotechnology potential of lactobacilli through comparative genomics of 213 strains and associated genera.</title>
        <authorList>
            <person name="Sun Z."/>
            <person name="Harris H.M."/>
            <person name="McCann A."/>
            <person name="Guo C."/>
            <person name="Argimon S."/>
            <person name="Zhang W."/>
            <person name="Yang X."/>
            <person name="Jeffery I.B."/>
            <person name="Cooney J.C."/>
            <person name="Kagawa T.F."/>
            <person name="Liu W."/>
            <person name="Song Y."/>
            <person name="Salvetti E."/>
            <person name="Wrobel A."/>
            <person name="Rasinkangas P."/>
            <person name="Parkhill J."/>
            <person name="Rea M.C."/>
            <person name="O'Sullivan O."/>
            <person name="Ritari J."/>
            <person name="Douillard F.P."/>
            <person name="Paul Ross R."/>
            <person name="Yang R."/>
            <person name="Briner A.E."/>
            <person name="Felis G.E."/>
            <person name="de Vos W.M."/>
            <person name="Barrangou R."/>
            <person name="Klaenhammer T.R."/>
            <person name="Caufield P.W."/>
            <person name="Cui Y."/>
            <person name="Zhang H."/>
            <person name="O'Toole P.W."/>
        </authorList>
    </citation>
    <scope>NUCLEOTIDE SEQUENCE [LARGE SCALE GENOMIC DNA]</scope>
    <source>
        <strain evidence="2 3">DSM 19971</strain>
    </source>
</reference>
<organism evidence="2 3">
    <name type="scientific">Liquorilactobacillus uvarum DSM 19971</name>
    <dbReference type="NCBI Taxonomy" id="1423812"/>
    <lineage>
        <taxon>Bacteria</taxon>
        <taxon>Bacillati</taxon>
        <taxon>Bacillota</taxon>
        <taxon>Bacilli</taxon>
        <taxon>Lactobacillales</taxon>
        <taxon>Lactobacillaceae</taxon>
        <taxon>Liquorilactobacillus</taxon>
    </lineage>
</organism>